<keyword evidence="1" id="KW-0521">NADP</keyword>
<dbReference type="Pfam" id="PF00107">
    <property type="entry name" value="ADH_zinc_N"/>
    <property type="match status" value="1"/>
</dbReference>
<proteinExistence type="predicted"/>
<organism evidence="3 4">
    <name type="scientific">Pseudonocardia acidicola</name>
    <dbReference type="NCBI Taxonomy" id="2724939"/>
    <lineage>
        <taxon>Bacteria</taxon>
        <taxon>Bacillati</taxon>
        <taxon>Actinomycetota</taxon>
        <taxon>Actinomycetes</taxon>
        <taxon>Pseudonocardiales</taxon>
        <taxon>Pseudonocardiaceae</taxon>
        <taxon>Pseudonocardia</taxon>
    </lineage>
</organism>
<evidence type="ECO:0000256" key="1">
    <source>
        <dbReference type="ARBA" id="ARBA00022857"/>
    </source>
</evidence>
<protein>
    <submittedName>
        <fullName evidence="3">NADPH:quinone reductase</fullName>
    </submittedName>
</protein>
<dbReference type="SUPFAM" id="SSF50129">
    <property type="entry name" value="GroES-like"/>
    <property type="match status" value="1"/>
</dbReference>
<dbReference type="EMBL" id="JAAXLA010000008">
    <property type="protein sequence ID" value="NMH97025.1"/>
    <property type="molecule type" value="Genomic_DNA"/>
</dbReference>
<sequence>MRAAVYDHTGPAREVLRVVDIERPEPGPGEVRVRVHVSGVNPTDVKARSGQVPRPIDEFQIPHQDGAGEIDAVGEGVDEKRVGQRVWVWFAAAGRRWGTAAEWTVVPDDQAVLLPPTASDELGAMLGVPAMTAHRCLWVDEPPDGQTVLVAGGAGAVGHFAVELAKWTGARVVATAGGPDQIARARAAGADPVVDYRAPDVLEQIQAFAPLVDRVVEVALSANLQLDLALSGPNTRIVTYSSPEPEVTIRVRDCMNHNVDMRFVLLYGVPRPALRAAVRTITVALTELVLTELPVHRFTLDQIAEAHEAVEKGISGKVLVYLQ</sequence>
<dbReference type="PANTHER" id="PTHR44154">
    <property type="entry name" value="QUINONE OXIDOREDUCTASE"/>
    <property type="match status" value="1"/>
</dbReference>
<evidence type="ECO:0000313" key="4">
    <source>
        <dbReference type="Proteomes" id="UP000820669"/>
    </source>
</evidence>
<dbReference type="Gene3D" id="3.40.50.720">
    <property type="entry name" value="NAD(P)-binding Rossmann-like Domain"/>
    <property type="match status" value="1"/>
</dbReference>
<keyword evidence="4" id="KW-1185">Reference proteome</keyword>
<dbReference type="Gene3D" id="3.90.180.10">
    <property type="entry name" value="Medium-chain alcohol dehydrogenases, catalytic domain"/>
    <property type="match status" value="1"/>
</dbReference>
<comment type="caution">
    <text evidence="3">The sequence shown here is derived from an EMBL/GenBank/DDBJ whole genome shotgun (WGS) entry which is preliminary data.</text>
</comment>
<accession>A0ABX1S627</accession>
<feature type="domain" description="Enoyl reductase (ER)" evidence="2">
    <location>
        <begin position="12"/>
        <end position="320"/>
    </location>
</feature>
<dbReference type="InterPro" id="IPR020843">
    <property type="entry name" value="ER"/>
</dbReference>
<evidence type="ECO:0000259" key="2">
    <source>
        <dbReference type="SMART" id="SM00829"/>
    </source>
</evidence>
<dbReference type="PANTHER" id="PTHR44154:SF1">
    <property type="entry name" value="QUINONE OXIDOREDUCTASE"/>
    <property type="match status" value="1"/>
</dbReference>
<dbReference type="SUPFAM" id="SSF51735">
    <property type="entry name" value="NAD(P)-binding Rossmann-fold domains"/>
    <property type="match status" value="1"/>
</dbReference>
<reference evidence="3 4" key="1">
    <citation type="submission" date="2020-04" db="EMBL/GenBank/DDBJ databases">
        <authorList>
            <person name="Klaysubun C."/>
            <person name="Duangmal K."/>
            <person name="Lipun K."/>
        </authorList>
    </citation>
    <scope>NUCLEOTIDE SEQUENCE [LARGE SCALE GENOMIC DNA]</scope>
    <source>
        <strain evidence="3 4">K10HN5</strain>
    </source>
</reference>
<dbReference type="Proteomes" id="UP000820669">
    <property type="component" value="Unassembled WGS sequence"/>
</dbReference>
<dbReference type="RefSeq" id="WP_169380408.1">
    <property type="nucleotide sequence ID" value="NZ_JAAXLA010000008.1"/>
</dbReference>
<dbReference type="SMART" id="SM00829">
    <property type="entry name" value="PKS_ER"/>
    <property type="match status" value="1"/>
</dbReference>
<dbReference type="CDD" id="cd08253">
    <property type="entry name" value="zeta_crystallin"/>
    <property type="match status" value="1"/>
</dbReference>
<dbReference type="InterPro" id="IPR036291">
    <property type="entry name" value="NAD(P)-bd_dom_sf"/>
</dbReference>
<evidence type="ECO:0000313" key="3">
    <source>
        <dbReference type="EMBL" id="NMH97025.1"/>
    </source>
</evidence>
<dbReference type="InterPro" id="IPR011032">
    <property type="entry name" value="GroES-like_sf"/>
</dbReference>
<gene>
    <name evidence="3" type="ORF">HF526_06790</name>
</gene>
<dbReference type="Pfam" id="PF08240">
    <property type="entry name" value="ADH_N"/>
    <property type="match status" value="1"/>
</dbReference>
<name>A0ABX1S627_9PSEU</name>
<dbReference type="InterPro" id="IPR013149">
    <property type="entry name" value="ADH-like_C"/>
</dbReference>
<dbReference type="InterPro" id="IPR051603">
    <property type="entry name" value="Zinc-ADH_QOR/CCCR"/>
</dbReference>
<dbReference type="InterPro" id="IPR013154">
    <property type="entry name" value="ADH-like_N"/>
</dbReference>